<protein>
    <submittedName>
        <fullName evidence="2">DnaJ domain-containing protein</fullName>
    </submittedName>
</protein>
<reference evidence="2 3" key="1">
    <citation type="journal article" date="2014" name="Int. J. Syst. Evol. Microbiol.">
        <title>Description of Galbitalea soli gen. nov., sp. nov., and Frondihabitans sucicola sp. nov.</title>
        <authorList>
            <person name="Kim S.J."/>
            <person name="Lim J.M."/>
            <person name="Ahn J.H."/>
            <person name="Weon H.Y."/>
            <person name="Hamada M."/>
            <person name="Suzuki K."/>
            <person name="Ahn T.Y."/>
            <person name="Kwon S.W."/>
        </authorList>
    </citation>
    <scope>NUCLEOTIDE SEQUENCE [LARGE SCALE GENOMIC DNA]</scope>
    <source>
        <strain evidence="2 3">NBRC 108727</strain>
    </source>
</reference>
<comment type="caution">
    <text evidence="2">The sequence shown here is derived from an EMBL/GenBank/DDBJ whole genome shotgun (WGS) entry which is preliminary data.</text>
</comment>
<accession>A0A7C9PLA5</accession>
<feature type="domain" description="J" evidence="1">
    <location>
        <begin position="9"/>
        <end position="70"/>
    </location>
</feature>
<dbReference type="PROSITE" id="PS50076">
    <property type="entry name" value="DNAJ_2"/>
    <property type="match status" value="1"/>
</dbReference>
<dbReference type="Pfam" id="PF00226">
    <property type="entry name" value="DnaJ"/>
    <property type="match status" value="1"/>
</dbReference>
<evidence type="ECO:0000313" key="3">
    <source>
        <dbReference type="Proteomes" id="UP000479756"/>
    </source>
</evidence>
<evidence type="ECO:0000313" key="2">
    <source>
        <dbReference type="EMBL" id="NEM90114.1"/>
    </source>
</evidence>
<dbReference type="CDD" id="cd06257">
    <property type="entry name" value="DnaJ"/>
    <property type="match status" value="1"/>
</dbReference>
<dbReference type="EMBL" id="JAAGWZ010000001">
    <property type="protein sequence ID" value="NEM90114.1"/>
    <property type="molecule type" value="Genomic_DNA"/>
</dbReference>
<dbReference type="Proteomes" id="UP000479756">
    <property type="component" value="Unassembled WGS sequence"/>
</dbReference>
<organism evidence="2 3">
    <name type="scientific">Galbitalea soli</name>
    <dbReference type="NCBI Taxonomy" id="1268042"/>
    <lineage>
        <taxon>Bacteria</taxon>
        <taxon>Bacillati</taxon>
        <taxon>Actinomycetota</taxon>
        <taxon>Actinomycetes</taxon>
        <taxon>Micrococcales</taxon>
        <taxon>Microbacteriaceae</taxon>
        <taxon>Galbitalea</taxon>
    </lineage>
</organism>
<dbReference type="PANTHER" id="PTHR44240">
    <property type="entry name" value="DNAJ DOMAIN (PROKARYOTIC HEAT SHOCK PROTEIN)-RELATED"/>
    <property type="match status" value="1"/>
</dbReference>
<dbReference type="PANTHER" id="PTHR44240:SF10">
    <property type="entry name" value="J DOMAIN-CONTAINING PROTEIN"/>
    <property type="match status" value="1"/>
</dbReference>
<dbReference type="SMART" id="SM00271">
    <property type="entry name" value="DnaJ"/>
    <property type="match status" value="1"/>
</dbReference>
<dbReference type="Gene3D" id="1.10.287.110">
    <property type="entry name" value="DnaJ domain"/>
    <property type="match status" value="1"/>
</dbReference>
<proteinExistence type="predicted"/>
<dbReference type="PRINTS" id="PR00625">
    <property type="entry name" value="JDOMAIN"/>
</dbReference>
<dbReference type="RefSeq" id="WP_163471790.1">
    <property type="nucleotide sequence ID" value="NZ_JAAGWZ010000001.1"/>
</dbReference>
<name>A0A7C9PLA5_9MICO</name>
<gene>
    <name evidence="2" type="ORF">G3T37_01935</name>
</gene>
<sequence length="305" mass="33157">MTDSPLSATPYEVLGIAPTASDAEVRSAYRRRARETHPDTGGDAREFTRVQLAWERIGTPAARRSYDGGRSVPAAHETFEARAPRARTDTRPSARAYGHPGGWRRERFLQLAREWAGRGVSLDNPYDPMTVRSMPRELRHILADALAEEATALALSTLGIAYTVWHDVATDGGPEEKVDHVVLGPTGLFALLSEDWGAAVSVRKGELLSEGLAASERPVAALAARLRSIARKARVRFDAGIIVVPDEATDAGLTLIGRVRGTPIALVQRSRLPELMRDGLPGTPPVGGSELFEIRTRLQSSIRFV</sequence>
<dbReference type="SUPFAM" id="SSF46565">
    <property type="entry name" value="Chaperone J-domain"/>
    <property type="match status" value="1"/>
</dbReference>
<dbReference type="AlphaFoldDB" id="A0A7C9PLA5"/>
<dbReference type="InterPro" id="IPR052276">
    <property type="entry name" value="Diphthamide-biosynth_chaperone"/>
</dbReference>
<keyword evidence="3" id="KW-1185">Reference proteome</keyword>
<evidence type="ECO:0000259" key="1">
    <source>
        <dbReference type="PROSITE" id="PS50076"/>
    </source>
</evidence>
<dbReference type="InterPro" id="IPR001623">
    <property type="entry name" value="DnaJ_domain"/>
</dbReference>
<dbReference type="InterPro" id="IPR036869">
    <property type="entry name" value="J_dom_sf"/>
</dbReference>